<feature type="transmembrane region" description="Helical" evidence="1">
    <location>
        <begin position="35"/>
        <end position="56"/>
    </location>
</feature>
<sequence length="94" mass="10354">MTLLVVAMFAVTIITRILPAFIIDGFPLPEWLVTYLNYIPYAALGVLIFPGILDALENPLHGLLGGAFAMLLALFRVPLFFIVLGTIVFVYLIT</sequence>
<gene>
    <name evidence="2" type="ORF">ACFFLE_06700</name>
</gene>
<dbReference type="InterPro" id="IPR008407">
    <property type="entry name" value="Brnchd-chn_aa_trnsp_AzlD"/>
</dbReference>
<evidence type="ECO:0000313" key="3">
    <source>
        <dbReference type="Proteomes" id="UP001589740"/>
    </source>
</evidence>
<name>A0ABV5Z5Z2_9STAP</name>
<dbReference type="EMBL" id="JBHMAH010000015">
    <property type="protein sequence ID" value="MFB9860800.1"/>
    <property type="molecule type" value="Genomic_DNA"/>
</dbReference>
<comment type="caution">
    <text evidence="2">The sequence shown here is derived from an EMBL/GenBank/DDBJ whole genome shotgun (WGS) entry which is preliminary data.</text>
</comment>
<proteinExistence type="predicted"/>
<keyword evidence="3" id="KW-1185">Reference proteome</keyword>
<accession>A0ABV5Z5Z2</accession>
<protein>
    <submittedName>
        <fullName evidence="2">AzlD domain-containing protein</fullName>
    </submittedName>
</protein>
<reference evidence="2 3" key="1">
    <citation type="submission" date="2024-09" db="EMBL/GenBank/DDBJ databases">
        <authorList>
            <person name="Sun Q."/>
            <person name="Mori K."/>
        </authorList>
    </citation>
    <scope>NUCLEOTIDE SEQUENCE [LARGE SCALE GENOMIC DNA]</scope>
    <source>
        <strain evidence="2 3">JCM 12822</strain>
    </source>
</reference>
<keyword evidence="1" id="KW-1133">Transmembrane helix</keyword>
<keyword evidence="1" id="KW-0472">Membrane</keyword>
<dbReference type="Proteomes" id="UP001589740">
    <property type="component" value="Unassembled WGS sequence"/>
</dbReference>
<feature type="transmembrane region" description="Helical" evidence="1">
    <location>
        <begin position="68"/>
        <end position="93"/>
    </location>
</feature>
<evidence type="ECO:0000256" key="1">
    <source>
        <dbReference type="SAM" id="Phobius"/>
    </source>
</evidence>
<organism evidence="2 3">
    <name type="scientific">Salinicoccus siamensis</name>
    <dbReference type="NCBI Taxonomy" id="381830"/>
    <lineage>
        <taxon>Bacteria</taxon>
        <taxon>Bacillati</taxon>
        <taxon>Bacillota</taxon>
        <taxon>Bacilli</taxon>
        <taxon>Bacillales</taxon>
        <taxon>Staphylococcaceae</taxon>
        <taxon>Salinicoccus</taxon>
    </lineage>
</organism>
<keyword evidence="1" id="KW-0812">Transmembrane</keyword>
<dbReference type="Pfam" id="PF05437">
    <property type="entry name" value="AzlD"/>
    <property type="match status" value="1"/>
</dbReference>
<dbReference type="RefSeq" id="WP_380570375.1">
    <property type="nucleotide sequence ID" value="NZ_JBHMAH010000015.1"/>
</dbReference>
<evidence type="ECO:0000313" key="2">
    <source>
        <dbReference type="EMBL" id="MFB9860800.1"/>
    </source>
</evidence>